<protein>
    <recommendedName>
        <fullName evidence="7">ATP-dependent helicase</fullName>
    </recommendedName>
</protein>
<sequence length="986" mass="110506">MALGVKESVSGKLYRLASNGTEQRVCGGKGAVYQSGPKVALRCCGKTSIVVTRQTKQSILRQGDVLLLGLRDAFYANGTLTKYEVVDTDAAPPRAALHVLPTRVPSITMSSSVSNRPKRSTTMTGGGSAAASGKRLVSSFFARNSNSSAAHLMAKEKTVTRGADVEDVTMSSTAEDVDEEDEEELAPTGRRREKRTRAIVESDDDEMNDGVGSKGMGELTVDSDVSLLQEDDDVFEKELESSTSAAKDWMAAFGRNSATKKHKVERDSIRSDKWHGRRDGSKIMKKAKSSASRRFSLEVRNDDDDLDEDEHYSRSHDEVGQLLEECEEIARELRQSVRNWSGNTTKSMSSSPSTSPADATDEEEAVHMSLASIDGGDRRVVTQADIPDICETLELKPYQVVGVNWLLLLHENKVSGVLADEMGLGKTVQTIAFLLLLKSLEQSDNRAIGPHLVVVPASVLNNWTREFSWIAPKLRIVTYHGSKDHRRDLEATLNSDGFDVMLTTYAYFERDTCQEERAFLRSFQFGYMILDEGHSIKNSNTSRFKRITALRARTRLVLSGTPIQNKLNELLTMLSFLMPRMFDHGSDELLSFFDGSEEKKCDKVRKILAPFILRREKKYVLSQLVPKTISVELVKLGEDQRNAYTGLLESVIQRREAQAAIKAAAKESKRNKSKDCKINRHVRELMDTYATPPGTEPSAISIFTQLRKAANHPVLLRRYFVSDEVLETMCRCLHKAEAFGNQCSMSRVRQELESYSDFELHDLCVQYESIDELRKLQLPMETLLASAKFSFLRKLLPKLQKEGHRVLIFSQWTKLLDLLEVLMGHMSYRYLRLDGSTDVQERQGLIDTYNEDKSIFVFLLSTRAGGLGINLTAADTVILHDLDFNPTADEQACDRCHRIGQTKPVSIYKLVSEDTVDHDIYKLGKSKTELNHKILDKLNAHSDGAKRKKSDTVTVEMMLASVISDYKSTLVDAGQQQKKELMLENA</sequence>
<dbReference type="Proteomes" id="UP001162060">
    <property type="component" value="Unassembled WGS sequence"/>
</dbReference>
<gene>
    <name evidence="5" type="ORF">PM001_LOCUS17487</name>
</gene>
<dbReference type="InterPro" id="IPR000330">
    <property type="entry name" value="SNF2_N"/>
</dbReference>
<dbReference type="InterPro" id="IPR001650">
    <property type="entry name" value="Helicase_C-like"/>
</dbReference>
<dbReference type="Gene3D" id="3.40.50.300">
    <property type="entry name" value="P-loop containing nucleotide triphosphate hydrolases"/>
    <property type="match status" value="1"/>
</dbReference>
<dbReference type="CDD" id="cd18793">
    <property type="entry name" value="SF2_C_SNF"/>
    <property type="match status" value="1"/>
</dbReference>
<dbReference type="SMART" id="SM00490">
    <property type="entry name" value="HELICc"/>
    <property type="match status" value="1"/>
</dbReference>
<dbReference type="GO" id="GO:0005524">
    <property type="term" value="F:ATP binding"/>
    <property type="evidence" value="ECO:0007669"/>
    <property type="project" value="InterPro"/>
</dbReference>
<feature type="region of interest" description="Disordered" evidence="2">
    <location>
        <begin position="170"/>
        <end position="218"/>
    </location>
</feature>
<evidence type="ECO:0008006" key="7">
    <source>
        <dbReference type="Google" id="ProtNLM"/>
    </source>
</evidence>
<dbReference type="GO" id="GO:0016787">
    <property type="term" value="F:hydrolase activity"/>
    <property type="evidence" value="ECO:0007669"/>
    <property type="project" value="UniProtKB-KW"/>
</dbReference>
<dbReference type="InterPro" id="IPR027417">
    <property type="entry name" value="P-loop_NTPase"/>
</dbReference>
<feature type="compositionally biased region" description="Acidic residues" evidence="2">
    <location>
        <begin position="301"/>
        <end position="310"/>
    </location>
</feature>
<dbReference type="PROSITE" id="PS51194">
    <property type="entry name" value="HELICASE_CTER"/>
    <property type="match status" value="1"/>
</dbReference>
<reference evidence="5" key="1">
    <citation type="submission" date="2024-01" db="EMBL/GenBank/DDBJ databases">
        <authorList>
            <person name="Webb A."/>
        </authorList>
    </citation>
    <scope>NUCLEOTIDE SEQUENCE</scope>
    <source>
        <strain evidence="5">Pm1</strain>
    </source>
</reference>
<evidence type="ECO:0000259" key="3">
    <source>
        <dbReference type="PROSITE" id="PS51192"/>
    </source>
</evidence>
<proteinExistence type="predicted"/>
<feature type="compositionally biased region" description="Basic and acidic residues" evidence="2">
    <location>
        <begin position="264"/>
        <end position="282"/>
    </location>
</feature>
<dbReference type="InterPro" id="IPR038718">
    <property type="entry name" value="SNF2-like_sf"/>
</dbReference>
<dbReference type="Pfam" id="PF00271">
    <property type="entry name" value="Helicase_C"/>
    <property type="match status" value="1"/>
</dbReference>
<feature type="domain" description="Helicase C-terminal" evidence="4">
    <location>
        <begin position="791"/>
        <end position="946"/>
    </location>
</feature>
<dbReference type="AlphaFoldDB" id="A0AAV1UE76"/>
<dbReference type="CDD" id="cd17919">
    <property type="entry name" value="DEXHc_Snf"/>
    <property type="match status" value="1"/>
</dbReference>
<dbReference type="InterPro" id="IPR049730">
    <property type="entry name" value="SNF2/RAD54-like_C"/>
</dbReference>
<dbReference type="Gene3D" id="3.40.50.10810">
    <property type="entry name" value="Tandem AAA-ATPase domain"/>
    <property type="match status" value="1"/>
</dbReference>
<dbReference type="SMART" id="SM00487">
    <property type="entry name" value="DEXDc"/>
    <property type="match status" value="1"/>
</dbReference>
<dbReference type="PROSITE" id="PS51192">
    <property type="entry name" value="HELICASE_ATP_BIND_1"/>
    <property type="match status" value="1"/>
</dbReference>
<feature type="region of interest" description="Disordered" evidence="2">
    <location>
        <begin position="108"/>
        <end position="130"/>
    </location>
</feature>
<dbReference type="PANTHER" id="PTHR10799">
    <property type="entry name" value="SNF2/RAD54 HELICASE FAMILY"/>
    <property type="match status" value="1"/>
</dbReference>
<dbReference type="EMBL" id="CAKLBY020000189">
    <property type="protein sequence ID" value="CAK7932337.1"/>
    <property type="molecule type" value="Genomic_DNA"/>
</dbReference>
<feature type="region of interest" description="Disordered" evidence="2">
    <location>
        <begin position="339"/>
        <end position="362"/>
    </location>
</feature>
<dbReference type="InterPro" id="IPR014001">
    <property type="entry name" value="Helicase_ATP-bd"/>
</dbReference>
<feature type="compositionally biased region" description="Acidic residues" evidence="2">
    <location>
        <begin position="175"/>
        <end position="185"/>
    </location>
</feature>
<feature type="compositionally biased region" description="Polar residues" evidence="2">
    <location>
        <begin position="339"/>
        <end position="348"/>
    </location>
</feature>
<keyword evidence="1" id="KW-0378">Hydrolase</keyword>
<evidence type="ECO:0000259" key="4">
    <source>
        <dbReference type="PROSITE" id="PS51194"/>
    </source>
</evidence>
<evidence type="ECO:0000256" key="1">
    <source>
        <dbReference type="ARBA" id="ARBA00022801"/>
    </source>
</evidence>
<comment type="caution">
    <text evidence="5">The sequence shown here is derived from an EMBL/GenBank/DDBJ whole genome shotgun (WGS) entry which is preliminary data.</text>
</comment>
<dbReference type="Pfam" id="PF00176">
    <property type="entry name" value="SNF2-rel_dom"/>
    <property type="match status" value="1"/>
</dbReference>
<name>A0AAV1UE76_9STRA</name>
<evidence type="ECO:0000313" key="6">
    <source>
        <dbReference type="Proteomes" id="UP001162060"/>
    </source>
</evidence>
<feature type="region of interest" description="Disordered" evidence="2">
    <location>
        <begin position="257"/>
        <end position="318"/>
    </location>
</feature>
<dbReference type="FunFam" id="3.40.50.300:FF:001497">
    <property type="entry name" value="SNF2 family DNA-dependent ATPase"/>
    <property type="match status" value="1"/>
</dbReference>
<evidence type="ECO:0000256" key="2">
    <source>
        <dbReference type="SAM" id="MobiDB-lite"/>
    </source>
</evidence>
<dbReference type="SUPFAM" id="SSF52540">
    <property type="entry name" value="P-loop containing nucleoside triphosphate hydrolases"/>
    <property type="match status" value="2"/>
</dbReference>
<evidence type="ECO:0000313" key="5">
    <source>
        <dbReference type="EMBL" id="CAK7932337.1"/>
    </source>
</evidence>
<accession>A0AAV1UE76</accession>
<feature type="compositionally biased region" description="Low complexity" evidence="2">
    <location>
        <begin position="349"/>
        <end position="358"/>
    </location>
</feature>
<organism evidence="5 6">
    <name type="scientific">Peronospora matthiolae</name>
    <dbReference type="NCBI Taxonomy" id="2874970"/>
    <lineage>
        <taxon>Eukaryota</taxon>
        <taxon>Sar</taxon>
        <taxon>Stramenopiles</taxon>
        <taxon>Oomycota</taxon>
        <taxon>Peronosporomycetes</taxon>
        <taxon>Peronosporales</taxon>
        <taxon>Peronosporaceae</taxon>
        <taxon>Peronospora</taxon>
    </lineage>
</organism>
<feature type="domain" description="Helicase ATP-binding" evidence="3">
    <location>
        <begin position="407"/>
        <end position="580"/>
    </location>
</feature>